<gene>
    <name evidence="1" type="ORF">BN1708_019933</name>
</gene>
<evidence type="ECO:0000313" key="1">
    <source>
        <dbReference type="EMBL" id="CRK36138.1"/>
    </source>
</evidence>
<proteinExistence type="predicted"/>
<dbReference type="Proteomes" id="UP000044602">
    <property type="component" value="Unassembled WGS sequence"/>
</dbReference>
<sequence length="14" mass="1848">RGRRVFRQRHRRPA</sequence>
<evidence type="ECO:0000313" key="2">
    <source>
        <dbReference type="Proteomes" id="UP000044602"/>
    </source>
</evidence>
<name>A0A0G4MP96_VERLO</name>
<accession>A0A0G4MP96</accession>
<protein>
    <submittedName>
        <fullName evidence="1">Uncharacterized protein</fullName>
    </submittedName>
</protein>
<organism evidence="1 2">
    <name type="scientific">Verticillium longisporum</name>
    <name type="common">Verticillium dahliae var. longisporum</name>
    <dbReference type="NCBI Taxonomy" id="100787"/>
    <lineage>
        <taxon>Eukaryota</taxon>
        <taxon>Fungi</taxon>
        <taxon>Dikarya</taxon>
        <taxon>Ascomycota</taxon>
        <taxon>Pezizomycotina</taxon>
        <taxon>Sordariomycetes</taxon>
        <taxon>Hypocreomycetidae</taxon>
        <taxon>Glomerellales</taxon>
        <taxon>Plectosphaerellaceae</taxon>
        <taxon>Verticillium</taxon>
    </lineage>
</organism>
<feature type="non-terminal residue" evidence="1">
    <location>
        <position position="1"/>
    </location>
</feature>
<keyword evidence="2" id="KW-1185">Reference proteome</keyword>
<dbReference type="EMBL" id="CVQH01023914">
    <property type="protein sequence ID" value="CRK36138.1"/>
    <property type="molecule type" value="Genomic_DNA"/>
</dbReference>
<reference evidence="1 2" key="1">
    <citation type="submission" date="2015-05" db="EMBL/GenBank/DDBJ databases">
        <authorList>
            <person name="Wang D.B."/>
            <person name="Wang M."/>
        </authorList>
    </citation>
    <scope>NUCLEOTIDE SEQUENCE [LARGE SCALE GENOMIC DNA]</scope>
    <source>
        <strain evidence="1">VL1</strain>
    </source>
</reference>